<keyword evidence="2" id="KW-1185">Reference proteome</keyword>
<protein>
    <submittedName>
        <fullName evidence="1">Uncharacterized protein</fullName>
    </submittedName>
</protein>
<reference evidence="1 2" key="1">
    <citation type="submission" date="2016-09" db="EMBL/GenBank/DDBJ databases">
        <title>The draft genome of Dichanthelium oligosanthes: A C3 panicoid grass species.</title>
        <authorList>
            <person name="Studer A.J."/>
            <person name="Schnable J.C."/>
            <person name="Brutnell T.P."/>
        </authorList>
    </citation>
    <scope>NUCLEOTIDE SEQUENCE [LARGE SCALE GENOMIC DNA]</scope>
    <source>
        <strain evidence="2">cv. Kellogg 1175</strain>
        <tissue evidence="1">Leaf</tissue>
    </source>
</reference>
<gene>
    <name evidence="1" type="ORF">BAE44_0003471</name>
</gene>
<dbReference type="AlphaFoldDB" id="A0A1E5WE81"/>
<dbReference type="EMBL" id="LWDX02011834">
    <property type="protein sequence ID" value="OEL35510.1"/>
    <property type="molecule type" value="Genomic_DNA"/>
</dbReference>
<proteinExistence type="predicted"/>
<feature type="non-terminal residue" evidence="1">
    <location>
        <position position="1"/>
    </location>
</feature>
<evidence type="ECO:0000313" key="2">
    <source>
        <dbReference type="Proteomes" id="UP000095767"/>
    </source>
</evidence>
<name>A0A1E5WE81_9POAL</name>
<accession>A0A1E5WE81</accession>
<comment type="caution">
    <text evidence="1">The sequence shown here is derived from an EMBL/GenBank/DDBJ whole genome shotgun (WGS) entry which is preliminary data.</text>
</comment>
<dbReference type="OrthoDB" id="1740349at2759"/>
<evidence type="ECO:0000313" key="1">
    <source>
        <dbReference type="EMBL" id="OEL35510.1"/>
    </source>
</evidence>
<sequence>LRRAVHGAVLGDGVTEAVPLLLPQVLRGVPVRAGGHLRQQANKASCPCYNNWKTKRGGPKGP</sequence>
<organism evidence="1 2">
    <name type="scientific">Dichanthelium oligosanthes</name>
    <dbReference type="NCBI Taxonomy" id="888268"/>
    <lineage>
        <taxon>Eukaryota</taxon>
        <taxon>Viridiplantae</taxon>
        <taxon>Streptophyta</taxon>
        <taxon>Embryophyta</taxon>
        <taxon>Tracheophyta</taxon>
        <taxon>Spermatophyta</taxon>
        <taxon>Magnoliopsida</taxon>
        <taxon>Liliopsida</taxon>
        <taxon>Poales</taxon>
        <taxon>Poaceae</taxon>
        <taxon>PACMAD clade</taxon>
        <taxon>Panicoideae</taxon>
        <taxon>Panicodae</taxon>
        <taxon>Paniceae</taxon>
        <taxon>Dichantheliinae</taxon>
        <taxon>Dichanthelium</taxon>
    </lineage>
</organism>
<dbReference type="Proteomes" id="UP000095767">
    <property type="component" value="Unassembled WGS sequence"/>
</dbReference>